<dbReference type="AlphaFoldDB" id="A0A255Z2V5"/>
<feature type="binding site" evidence="5">
    <location>
        <position position="174"/>
    </location>
    <ligand>
        <name>Fe cation</name>
        <dbReference type="ChEBI" id="CHEBI:24875"/>
        <note>catalytic</note>
    </ligand>
</feature>
<dbReference type="GO" id="GO:0010436">
    <property type="term" value="F:carotenoid dioxygenase activity"/>
    <property type="evidence" value="ECO:0007669"/>
    <property type="project" value="TreeGrafter"/>
</dbReference>
<evidence type="ECO:0000256" key="5">
    <source>
        <dbReference type="PIRSR" id="PIRSR604294-1"/>
    </source>
</evidence>
<dbReference type="GO" id="GO:0046872">
    <property type="term" value="F:metal ion binding"/>
    <property type="evidence" value="ECO:0007669"/>
    <property type="project" value="UniProtKB-KW"/>
</dbReference>
<comment type="similarity">
    <text evidence="1 6">Belongs to the carotenoid oxygenase family.</text>
</comment>
<protein>
    <recommendedName>
        <fullName evidence="6">Dioxygenase</fullName>
        <ecNumber evidence="6">1.13.11.-</ecNumber>
    </recommendedName>
</protein>
<dbReference type="Proteomes" id="UP000216991">
    <property type="component" value="Unassembled WGS sequence"/>
</dbReference>
<feature type="binding site" evidence="5">
    <location>
        <position position="223"/>
    </location>
    <ligand>
        <name>Fe cation</name>
        <dbReference type="ChEBI" id="CHEBI:24875"/>
        <note>catalytic</note>
    </ligand>
</feature>
<evidence type="ECO:0000256" key="3">
    <source>
        <dbReference type="ARBA" id="ARBA00023002"/>
    </source>
</evidence>
<reference evidence="7 8" key="1">
    <citation type="submission" date="2017-07" db="EMBL/GenBank/DDBJ databases">
        <title>Sandarakinorhabdus cyanobacteriorum sp. nov., a novel bacterium isolated from cyanobacterial aggregates in a eutrophic lake.</title>
        <authorList>
            <person name="Cai H."/>
        </authorList>
    </citation>
    <scope>NUCLEOTIDE SEQUENCE [LARGE SCALE GENOMIC DNA]</scope>
    <source>
        <strain evidence="7 8">TH057</strain>
    </source>
</reference>
<evidence type="ECO:0000313" key="8">
    <source>
        <dbReference type="Proteomes" id="UP000216991"/>
    </source>
</evidence>
<keyword evidence="3 6" id="KW-0560">Oxidoreductase</keyword>
<evidence type="ECO:0000256" key="4">
    <source>
        <dbReference type="ARBA" id="ARBA00023004"/>
    </source>
</evidence>
<feature type="binding site" evidence="5">
    <location>
        <position position="457"/>
    </location>
    <ligand>
        <name>Fe cation</name>
        <dbReference type="ChEBI" id="CHEBI:24875"/>
        <note>catalytic</note>
    </ligand>
</feature>
<evidence type="ECO:0000313" key="7">
    <source>
        <dbReference type="EMBL" id="OYQ35769.1"/>
    </source>
</evidence>
<keyword evidence="6" id="KW-0223">Dioxygenase</keyword>
<dbReference type="EMBL" id="NOXT01000051">
    <property type="protein sequence ID" value="OYQ35769.1"/>
    <property type="molecule type" value="Genomic_DNA"/>
</dbReference>
<evidence type="ECO:0000256" key="2">
    <source>
        <dbReference type="ARBA" id="ARBA00022723"/>
    </source>
</evidence>
<dbReference type="OrthoDB" id="6636843at2"/>
<evidence type="ECO:0000256" key="6">
    <source>
        <dbReference type="RuleBase" id="RU364048"/>
    </source>
</evidence>
<keyword evidence="8" id="KW-1185">Reference proteome</keyword>
<dbReference type="GO" id="GO:0016121">
    <property type="term" value="P:carotene catabolic process"/>
    <property type="evidence" value="ECO:0007669"/>
    <property type="project" value="TreeGrafter"/>
</dbReference>
<evidence type="ECO:0000256" key="1">
    <source>
        <dbReference type="ARBA" id="ARBA00006787"/>
    </source>
</evidence>
<dbReference type="EC" id="1.13.11.-" evidence="6"/>
<dbReference type="PANTHER" id="PTHR10543:SF89">
    <property type="entry name" value="CAROTENOID 9,10(9',10')-CLEAVAGE DIOXYGENASE 1"/>
    <property type="match status" value="1"/>
</dbReference>
<keyword evidence="4 5" id="KW-0408">Iron</keyword>
<dbReference type="Pfam" id="PF03055">
    <property type="entry name" value="RPE65"/>
    <property type="match status" value="1"/>
</dbReference>
<gene>
    <name evidence="7" type="ORF">CHU93_01345</name>
</gene>
<dbReference type="InterPro" id="IPR004294">
    <property type="entry name" value="Carotenoid_Oase"/>
</dbReference>
<dbReference type="RefSeq" id="WP_094472421.1">
    <property type="nucleotide sequence ID" value="NZ_NOXT01000051.1"/>
</dbReference>
<comment type="cofactor">
    <cofactor evidence="5 6">
        <name>Fe(2+)</name>
        <dbReference type="ChEBI" id="CHEBI:29033"/>
    </cofactor>
    <text evidence="5 6">Binds 1 Fe(2+) ion per subunit.</text>
</comment>
<organism evidence="7 8">
    <name type="scientific">Sandarakinorhabdus cyanobacteriorum</name>
    <dbReference type="NCBI Taxonomy" id="1981098"/>
    <lineage>
        <taxon>Bacteria</taxon>
        <taxon>Pseudomonadati</taxon>
        <taxon>Pseudomonadota</taxon>
        <taxon>Alphaproteobacteria</taxon>
        <taxon>Sphingomonadales</taxon>
        <taxon>Sphingosinicellaceae</taxon>
        <taxon>Sandarakinorhabdus</taxon>
    </lineage>
</organism>
<dbReference type="PANTHER" id="PTHR10543">
    <property type="entry name" value="BETA-CAROTENE DIOXYGENASE"/>
    <property type="match status" value="1"/>
</dbReference>
<accession>A0A255Z2V5</accession>
<proteinExistence type="inferred from homology"/>
<keyword evidence="2 5" id="KW-0479">Metal-binding</keyword>
<feature type="binding site" evidence="5">
    <location>
        <position position="288"/>
    </location>
    <ligand>
        <name>Fe cation</name>
        <dbReference type="ChEBI" id="CHEBI:24875"/>
        <note>catalytic</note>
    </ligand>
</feature>
<comment type="caution">
    <text evidence="7">The sequence shown here is derived from an EMBL/GenBank/DDBJ whole genome shotgun (WGS) entry which is preliminary data.</text>
</comment>
<name>A0A255Z2V5_9SPHN</name>
<sequence>MDTATLTPAGSASAAVRAPYPADAPNTYLTGNYGPVLEEVSADALVVEGTIPPELDGLFLRNGPNPMEVVDMATHHWFLGDGMVHGTRLKDGKAMWYRNRFIRSHETAGHIGEKGVPGPQRSPIDVVNTHVQAFGGKIFALVESGPYPIELDADLNNIAYSDFSGTLDGSWAAHPHTDHARLEWHAMTYDVGVKDTVWHVVVGPDLKVKRRVAVAVEDGPMMHDFALTERYVVLLDLPVVWDDEAAAGGNNFAYHWREGRKARVGLLPRDGDGASVRWVEVDPCYSFHVANAFDDADGAVQIDLVVHPRMFDTNRTGPNEGLPVMERWTIAPGATRVARQVTLTAPHEFPRVDERLFGREHRMIYAAGVQMDRGSSFCLDTKTGALKVHDHGAMRFGSECVFIPRSAAAVEGDGWVVTYVWDARSNTSDLVIIDAGNFDGEPVAKVKLPVRVPFGFHGSWIAQEELA</sequence>